<gene>
    <name evidence="2" type="ORF">NL394_10020</name>
</gene>
<name>A0AAX3EMY5_PAEUR</name>
<protein>
    <submittedName>
        <fullName evidence="2">TetR family transcriptional regulator</fullName>
    </submittedName>
</protein>
<feature type="domain" description="TetR transcriptional regulator CgmR-like C-terminal" evidence="1">
    <location>
        <begin position="41"/>
        <end position="135"/>
    </location>
</feature>
<dbReference type="RefSeq" id="WP_069696494.1">
    <property type="nucleotide sequence ID" value="NZ_CP043010.1"/>
</dbReference>
<evidence type="ECO:0000313" key="3">
    <source>
        <dbReference type="Proteomes" id="UP001163293"/>
    </source>
</evidence>
<keyword evidence="3" id="KW-1185">Reference proteome</keyword>
<sequence length="165" mass="18158">MFRPDAPIEEIEQDVESMIVELVHELGRVAEADPNPVGAEERAYIQAFSDARANSDRDQAALLATAISRPNLAESLLYLNRRLDQEDLAPDEPVGIIGIIVRLAMDGLWVSDILDDTRFNQREREKITSLLTGMTYLTDDRLNAVLADIAPGGDAARGGSQGQKR</sequence>
<evidence type="ECO:0000259" key="1">
    <source>
        <dbReference type="Pfam" id="PF17937"/>
    </source>
</evidence>
<dbReference type="Pfam" id="PF17937">
    <property type="entry name" value="TetR_C_28"/>
    <property type="match status" value="1"/>
</dbReference>
<reference evidence="2" key="1">
    <citation type="submission" date="2022-07" db="EMBL/GenBank/DDBJ databases">
        <authorList>
            <person name="Wu T."/>
        </authorList>
    </citation>
    <scope>NUCLEOTIDE SEQUENCE</scope>
    <source>
        <strain evidence="2">SD-1</strain>
    </source>
</reference>
<accession>A0AAX3EMY5</accession>
<dbReference type="EMBL" id="CP101185">
    <property type="protein sequence ID" value="UYV99507.1"/>
    <property type="molecule type" value="Genomic_DNA"/>
</dbReference>
<evidence type="ECO:0000313" key="2">
    <source>
        <dbReference type="EMBL" id="UYV99507.1"/>
    </source>
</evidence>
<dbReference type="Gene3D" id="1.10.357.10">
    <property type="entry name" value="Tetracycline Repressor, domain 2"/>
    <property type="match status" value="1"/>
</dbReference>
<dbReference type="SUPFAM" id="SSF48498">
    <property type="entry name" value="Tetracyclin repressor-like, C-terminal domain"/>
    <property type="match status" value="1"/>
</dbReference>
<dbReference type="InterPro" id="IPR036271">
    <property type="entry name" value="Tet_transcr_reg_TetR-rel_C_sf"/>
</dbReference>
<dbReference type="AlphaFoldDB" id="A0AAX3EMY5"/>
<proteinExistence type="predicted"/>
<organism evidence="2 3">
    <name type="scientific">Paenarthrobacter ureafaciens</name>
    <dbReference type="NCBI Taxonomy" id="37931"/>
    <lineage>
        <taxon>Bacteria</taxon>
        <taxon>Bacillati</taxon>
        <taxon>Actinomycetota</taxon>
        <taxon>Actinomycetes</taxon>
        <taxon>Micrococcales</taxon>
        <taxon>Micrococcaceae</taxon>
        <taxon>Paenarthrobacter</taxon>
    </lineage>
</organism>
<dbReference type="Proteomes" id="UP001163293">
    <property type="component" value="Chromosome"/>
</dbReference>
<dbReference type="InterPro" id="IPR041479">
    <property type="entry name" value="TetR_CgmR_C"/>
</dbReference>